<keyword evidence="2" id="KW-0238">DNA-binding</keyword>
<evidence type="ECO:0000313" key="5">
    <source>
        <dbReference type="EMBL" id="WAG58844.1"/>
    </source>
</evidence>
<dbReference type="RefSeq" id="WP_216122115.1">
    <property type="nucleotide sequence ID" value="NZ_CP086239.1"/>
</dbReference>
<dbReference type="PROSITE" id="PS01117">
    <property type="entry name" value="HTH_MARR_1"/>
    <property type="match status" value="1"/>
</dbReference>
<dbReference type="GO" id="GO:0003677">
    <property type="term" value="F:DNA binding"/>
    <property type="evidence" value="ECO:0007669"/>
    <property type="project" value="UniProtKB-KW"/>
</dbReference>
<dbReference type="Pfam" id="PF12802">
    <property type="entry name" value="MarR_2"/>
    <property type="match status" value="1"/>
</dbReference>
<dbReference type="PANTHER" id="PTHR42756">
    <property type="entry name" value="TRANSCRIPTIONAL REGULATOR, MARR"/>
    <property type="match status" value="1"/>
</dbReference>
<evidence type="ECO:0000259" key="4">
    <source>
        <dbReference type="PROSITE" id="PS50995"/>
    </source>
</evidence>
<protein>
    <submittedName>
        <fullName evidence="5">MarR family transcriptional regulator</fullName>
    </submittedName>
</protein>
<feature type="domain" description="HTH marR-type" evidence="4">
    <location>
        <begin position="1"/>
        <end position="147"/>
    </location>
</feature>
<dbReference type="EMBL" id="CP086239">
    <property type="protein sequence ID" value="WAG58844.1"/>
    <property type="molecule type" value="Genomic_DNA"/>
</dbReference>
<dbReference type="SMART" id="SM00347">
    <property type="entry name" value="HTH_MARR"/>
    <property type="match status" value="1"/>
</dbReference>
<evidence type="ECO:0000313" key="6">
    <source>
        <dbReference type="Proteomes" id="UP001164733"/>
    </source>
</evidence>
<evidence type="ECO:0000256" key="3">
    <source>
        <dbReference type="ARBA" id="ARBA00023163"/>
    </source>
</evidence>
<gene>
    <name evidence="5" type="ORF">LL038_14410</name>
</gene>
<accession>A0AA47EEQ2</accession>
<evidence type="ECO:0000256" key="1">
    <source>
        <dbReference type="ARBA" id="ARBA00023015"/>
    </source>
</evidence>
<sequence>MNKKEEFNEQINLYYKYYFEFGNTYHLWAKKHGIQDTVLFVLSEINETSPYCTQNKICEKMFLPKQTVSLILSGLEKKGYILRELNPQDRRNKIVRFTEQGDQYAKNILRKLKLAEIEALSNMSKEERKSMFASFGLLSDLLAKSLSK</sequence>
<dbReference type="InterPro" id="IPR023187">
    <property type="entry name" value="Tscrpt_reg_MarR-type_CS"/>
</dbReference>
<dbReference type="PANTHER" id="PTHR42756:SF1">
    <property type="entry name" value="TRANSCRIPTIONAL REPRESSOR OF EMRAB OPERON"/>
    <property type="match status" value="1"/>
</dbReference>
<organism evidence="5 6">
    <name type="scientific">Clostridium estertheticum</name>
    <dbReference type="NCBI Taxonomy" id="238834"/>
    <lineage>
        <taxon>Bacteria</taxon>
        <taxon>Bacillati</taxon>
        <taxon>Bacillota</taxon>
        <taxon>Clostridia</taxon>
        <taxon>Eubacteriales</taxon>
        <taxon>Clostridiaceae</taxon>
        <taxon>Clostridium</taxon>
    </lineage>
</organism>
<dbReference type="InterPro" id="IPR000835">
    <property type="entry name" value="HTH_MarR-typ"/>
</dbReference>
<dbReference type="AlphaFoldDB" id="A0AA47EEQ2"/>
<dbReference type="PROSITE" id="PS50995">
    <property type="entry name" value="HTH_MARR_2"/>
    <property type="match status" value="1"/>
</dbReference>
<dbReference type="GO" id="GO:0003700">
    <property type="term" value="F:DNA-binding transcription factor activity"/>
    <property type="evidence" value="ECO:0007669"/>
    <property type="project" value="InterPro"/>
</dbReference>
<proteinExistence type="predicted"/>
<keyword evidence="3" id="KW-0804">Transcription</keyword>
<name>A0AA47EEQ2_9CLOT</name>
<keyword evidence="1" id="KW-0805">Transcription regulation</keyword>
<evidence type="ECO:0000256" key="2">
    <source>
        <dbReference type="ARBA" id="ARBA00023125"/>
    </source>
</evidence>
<reference evidence="5" key="1">
    <citation type="submission" date="2021-11" db="EMBL/GenBank/DDBJ databases">
        <title>Clostridia strains as spoilage organisms.</title>
        <authorList>
            <person name="Wambui J."/>
            <person name="Stevens M.J.A."/>
            <person name="Stephan R."/>
        </authorList>
    </citation>
    <scope>NUCLEOTIDE SEQUENCE</scope>
    <source>
        <strain evidence="5">CF009</strain>
    </source>
</reference>
<dbReference type="Proteomes" id="UP001164733">
    <property type="component" value="Chromosome"/>
</dbReference>